<dbReference type="Pfam" id="PF12708">
    <property type="entry name" value="Pect-lyase_RHGA_epim"/>
    <property type="match status" value="2"/>
</dbReference>
<keyword evidence="4" id="KW-0378">Hydrolase</keyword>
<feature type="domain" description="Rhamnogalacturonase A/B/Epimerase-like pectate lyase" evidence="3">
    <location>
        <begin position="490"/>
        <end position="561"/>
    </location>
</feature>
<dbReference type="InterPro" id="IPR039279">
    <property type="entry name" value="QRT3-like"/>
</dbReference>
<dbReference type="SUPFAM" id="SSF51126">
    <property type="entry name" value="Pectin lyase-like"/>
    <property type="match status" value="2"/>
</dbReference>
<dbReference type="Gene3D" id="2.160.20.10">
    <property type="entry name" value="Single-stranded right-handed beta-helix, Pectin lyase-like"/>
    <property type="match status" value="2"/>
</dbReference>
<feature type="compositionally biased region" description="Polar residues" evidence="1">
    <location>
        <begin position="87"/>
        <end position="101"/>
    </location>
</feature>
<evidence type="ECO:0000259" key="3">
    <source>
        <dbReference type="Pfam" id="PF12708"/>
    </source>
</evidence>
<dbReference type="PANTHER" id="PTHR33928:SF2">
    <property type="entry name" value="PECTATE LYASE SUPERFAMILY PROTEIN DOMAIN-CONTAINING PROTEIN-RELATED"/>
    <property type="match status" value="1"/>
</dbReference>
<evidence type="ECO:0000256" key="2">
    <source>
        <dbReference type="SAM" id="SignalP"/>
    </source>
</evidence>
<dbReference type="FunFam" id="2.160.20.10:FF:000026">
    <property type="entry name" value="Exo-beta-1,3-glucanase Exg0"/>
    <property type="match status" value="1"/>
</dbReference>
<dbReference type="RefSeq" id="XP_033523373.1">
    <property type="nucleotide sequence ID" value="XM_033663819.1"/>
</dbReference>
<keyword evidence="5" id="KW-1185">Reference proteome</keyword>
<dbReference type="PANTHER" id="PTHR33928">
    <property type="entry name" value="POLYGALACTURONASE QRT3"/>
    <property type="match status" value="1"/>
</dbReference>
<dbReference type="EMBL" id="ML977507">
    <property type="protein sequence ID" value="KAF2128984.1"/>
    <property type="molecule type" value="Genomic_DNA"/>
</dbReference>
<feature type="domain" description="Rhamnogalacturonase A/B/Epimerase-like pectate lyase" evidence="3">
    <location>
        <begin position="134"/>
        <end position="362"/>
    </location>
</feature>
<dbReference type="GO" id="GO:0004650">
    <property type="term" value="F:polygalacturonase activity"/>
    <property type="evidence" value="ECO:0007669"/>
    <property type="project" value="InterPro"/>
</dbReference>
<feature type="chain" id="PRO_5025378668" evidence="2">
    <location>
        <begin position="17"/>
        <end position="876"/>
    </location>
</feature>
<dbReference type="AlphaFoldDB" id="A0A6A6ADE2"/>
<dbReference type="InterPro" id="IPR012334">
    <property type="entry name" value="Pectin_lyas_fold"/>
</dbReference>
<protein>
    <submittedName>
        <fullName evidence="4">Glycoside hydrolase family 55 protein</fullName>
    </submittedName>
</protein>
<accession>A0A6A6ADE2</accession>
<reference evidence="4" key="1">
    <citation type="journal article" date="2020" name="Stud. Mycol.">
        <title>101 Dothideomycetes genomes: a test case for predicting lifestyles and emergence of pathogens.</title>
        <authorList>
            <person name="Haridas S."/>
            <person name="Albert R."/>
            <person name="Binder M."/>
            <person name="Bloem J."/>
            <person name="Labutti K."/>
            <person name="Salamov A."/>
            <person name="Andreopoulos B."/>
            <person name="Baker S."/>
            <person name="Barry K."/>
            <person name="Bills G."/>
            <person name="Bluhm B."/>
            <person name="Cannon C."/>
            <person name="Castanera R."/>
            <person name="Culley D."/>
            <person name="Daum C."/>
            <person name="Ezra D."/>
            <person name="Gonzalez J."/>
            <person name="Henrissat B."/>
            <person name="Kuo A."/>
            <person name="Liang C."/>
            <person name="Lipzen A."/>
            <person name="Lutzoni F."/>
            <person name="Magnuson J."/>
            <person name="Mondo S."/>
            <person name="Nolan M."/>
            <person name="Ohm R."/>
            <person name="Pangilinan J."/>
            <person name="Park H.-J."/>
            <person name="Ramirez L."/>
            <person name="Alfaro M."/>
            <person name="Sun H."/>
            <person name="Tritt A."/>
            <person name="Yoshinaga Y."/>
            <person name="Zwiers L.-H."/>
            <person name="Turgeon B."/>
            <person name="Goodwin S."/>
            <person name="Spatafora J."/>
            <person name="Crous P."/>
            <person name="Grigoriev I."/>
        </authorList>
    </citation>
    <scope>NUCLEOTIDE SEQUENCE</scope>
    <source>
        <strain evidence="4">CBS 119687</strain>
    </source>
</reference>
<keyword evidence="2" id="KW-0732">Signal</keyword>
<dbReference type="OrthoDB" id="1046782at2759"/>
<dbReference type="Proteomes" id="UP000799771">
    <property type="component" value="Unassembled WGS sequence"/>
</dbReference>
<organism evidence="4 5">
    <name type="scientific">Dothidotthia symphoricarpi CBS 119687</name>
    <dbReference type="NCBI Taxonomy" id="1392245"/>
    <lineage>
        <taxon>Eukaryota</taxon>
        <taxon>Fungi</taxon>
        <taxon>Dikarya</taxon>
        <taxon>Ascomycota</taxon>
        <taxon>Pezizomycotina</taxon>
        <taxon>Dothideomycetes</taxon>
        <taxon>Pleosporomycetidae</taxon>
        <taxon>Pleosporales</taxon>
        <taxon>Dothidotthiaceae</taxon>
        <taxon>Dothidotthia</taxon>
    </lineage>
</organism>
<evidence type="ECO:0000313" key="4">
    <source>
        <dbReference type="EMBL" id="KAF2128984.1"/>
    </source>
</evidence>
<feature type="signal peptide" evidence="2">
    <location>
        <begin position="1"/>
        <end position="16"/>
    </location>
</feature>
<proteinExistence type="predicted"/>
<dbReference type="InterPro" id="IPR011050">
    <property type="entry name" value="Pectin_lyase_fold/virulence"/>
</dbReference>
<evidence type="ECO:0000313" key="5">
    <source>
        <dbReference type="Proteomes" id="UP000799771"/>
    </source>
</evidence>
<evidence type="ECO:0000256" key="1">
    <source>
        <dbReference type="SAM" id="MobiDB-lite"/>
    </source>
</evidence>
<name>A0A6A6ADE2_9PLEO</name>
<gene>
    <name evidence="4" type="ORF">P153DRAFT_292141</name>
</gene>
<dbReference type="CDD" id="cd23668">
    <property type="entry name" value="GH55_beta13glucanase-like"/>
    <property type="match status" value="1"/>
</dbReference>
<sequence length="876" mass="94205">MLVSSVILGLSSCAFALHGRSRAGYGRGYAYGAEEREVVSSSLVASETEGVYPVYTPAPPAPKRAYSVGASISIENDHPANPPYPNLNGTLTQSHGASSPTGIPGSSCAPYWLESIKHQGLASFNANPESYQVFRNVKDFGAKGDGITDDTAAIQLAISEGDRCTPGQCESSTTTPAVVYFPQGTYLISTSIISYYYTQIIGNPNCLPTLLASSNFTGLGLIDGSPYQGSGPRAGKTGFGPTNTFFRQIRNLVLDMTNIPADVSATGIHWPTAQTTSLQNIVFDMNAENNTQHQGLFVEEGSGGFMTDLVFYGGMYGFNVGNQQFTTRNLTFHNCVTAINQLWDWGWTYKSVSINNCQVGLNMSAGGPSAVNVGSITFLDSEINNTPIGISTGRTPDSEPAAAGSLYLENVKLNNVGAAVVGPEGTYLEGAFGSSVIDAWADGHRYLPNGPIEERGPIAPSKRPATLLDATGKYYERSKPQYGSVPLSGFLSARDLGAKGDGHSDDTQALNDAILKAQEEGKILFVDAGYYIVTGTIYIPPGSKVVGEALSSVILAAGTYFNDIDNPKVVVQIAQPGEQGSIEWSDMFVSTQGQQKGAILIEYNLASYGEPAGMWDVHTRIGGFAGSNLQTEQCEKTPDVETTADTLVEECIAAYMSMHVTKFGTGLYMENNWFWTADHDLDDARNNNTQITIYAGRGLYVESQRGMIWLYGTAVEHHVKYEYQFVDTRDIFMGQIQTETAYYQPNPSALLPFPPNPTLSDPIFTLSPNSSINAASGWGLRIVRSNNILGYGVGLYSFFDNYSTACSDVGGGARCQSRILSIEGSRNSYDVNLYNLNTVGTTHMVTRDGVDLVANTENNSTYVDTVNVFRIGSFGL</sequence>
<dbReference type="GeneID" id="54404251"/>
<dbReference type="FunFam" id="2.160.20.10:FF:000023">
    <property type="entry name" value="Exo-beta-1,3-glucanase Exg0"/>
    <property type="match status" value="1"/>
</dbReference>
<dbReference type="InterPro" id="IPR024535">
    <property type="entry name" value="RHGA/B-epi-like_pectate_lyase"/>
</dbReference>
<feature type="region of interest" description="Disordered" evidence="1">
    <location>
        <begin position="78"/>
        <end position="101"/>
    </location>
</feature>